<dbReference type="InterPro" id="IPR038765">
    <property type="entry name" value="Papain-like_cys_pep_sf"/>
</dbReference>
<evidence type="ECO:0000256" key="1">
    <source>
        <dbReference type="SAM" id="Phobius"/>
    </source>
</evidence>
<accession>A0A0G0FVF3</accession>
<evidence type="ECO:0000259" key="2">
    <source>
        <dbReference type="Pfam" id="PF01841"/>
    </source>
</evidence>
<comment type="caution">
    <text evidence="3">The sequence shown here is derived from an EMBL/GenBank/DDBJ whole genome shotgun (WGS) entry which is preliminary data.</text>
</comment>
<keyword evidence="1" id="KW-1133">Transmembrane helix</keyword>
<proteinExistence type="predicted"/>
<feature type="transmembrane region" description="Helical" evidence="1">
    <location>
        <begin position="235"/>
        <end position="252"/>
    </location>
</feature>
<evidence type="ECO:0000313" key="3">
    <source>
        <dbReference type="EMBL" id="KKQ17805.1"/>
    </source>
</evidence>
<name>A0A0G0FVF3_9BACT</name>
<dbReference type="PANTHER" id="PTHR33490">
    <property type="entry name" value="BLR5614 PROTEIN-RELATED"/>
    <property type="match status" value="1"/>
</dbReference>
<keyword evidence="1" id="KW-0472">Membrane</keyword>
<organism evidence="3 4">
    <name type="scientific">Berkelbacteria bacterium GW2011_GWA1_36_9</name>
    <dbReference type="NCBI Taxonomy" id="1618331"/>
    <lineage>
        <taxon>Bacteria</taxon>
        <taxon>Candidatus Berkelbacteria</taxon>
    </lineage>
</organism>
<dbReference type="EMBL" id="LBSM01000016">
    <property type="protein sequence ID" value="KKQ17805.1"/>
    <property type="molecule type" value="Genomic_DNA"/>
</dbReference>
<dbReference type="Proteomes" id="UP000034508">
    <property type="component" value="Unassembled WGS sequence"/>
</dbReference>
<protein>
    <recommendedName>
        <fullName evidence="2">Transglutaminase-like domain-containing protein</fullName>
    </recommendedName>
</protein>
<dbReference type="Gene3D" id="3.10.620.30">
    <property type="match status" value="1"/>
</dbReference>
<gene>
    <name evidence="3" type="ORF">US31_C0016G0012</name>
</gene>
<reference evidence="3 4" key="1">
    <citation type="journal article" date="2015" name="Nature">
        <title>rRNA introns, odd ribosomes, and small enigmatic genomes across a large radiation of phyla.</title>
        <authorList>
            <person name="Brown C.T."/>
            <person name="Hug L.A."/>
            <person name="Thomas B.C."/>
            <person name="Sharon I."/>
            <person name="Castelle C.J."/>
            <person name="Singh A."/>
            <person name="Wilkins M.J."/>
            <person name="Williams K.H."/>
            <person name="Banfield J.F."/>
        </authorList>
    </citation>
    <scope>NUCLEOTIDE SEQUENCE [LARGE SCALE GENOMIC DNA]</scope>
</reference>
<dbReference type="InterPro" id="IPR002931">
    <property type="entry name" value="Transglutaminase-like"/>
</dbReference>
<feature type="domain" description="Transglutaminase-like" evidence="2">
    <location>
        <begin position="23"/>
        <end position="137"/>
    </location>
</feature>
<evidence type="ECO:0000313" key="4">
    <source>
        <dbReference type="Proteomes" id="UP000034508"/>
    </source>
</evidence>
<dbReference type="AlphaFoldDB" id="A0A0G0FVF3"/>
<keyword evidence="1" id="KW-0812">Transmembrane</keyword>
<dbReference type="SUPFAM" id="SSF54001">
    <property type="entry name" value="Cysteine proteinases"/>
    <property type="match status" value="1"/>
</dbReference>
<dbReference type="PANTHER" id="PTHR33490:SF3">
    <property type="entry name" value="CONSERVED INTEGRAL MEMBRANE PROTEIN"/>
    <property type="match status" value="1"/>
</dbReference>
<dbReference type="Pfam" id="PF01841">
    <property type="entry name" value="Transglut_core"/>
    <property type="match status" value="1"/>
</dbReference>
<sequence length="262" mass="30573">MENIEDFLKETGFCDFSDKSIQALAGEIAKNCKNDREFAVSAFYWVRDNILYRVGDWQRKATETLIEREGACTSKANLLVGLLRWRDIPAGYGIMKVYGRKYLGPIAGPMFQKFIGRLSTHVYAIVFLDGKWIKCDPSDDKEFCDNTNYFNSTTRLTEWDGFRDATLNLDKNDIINDNYPISNIDSWMGKRARNAKGIPLKVANLYVKFARKNKIKVSNVKELENLFKKNLKKEYAFYFYLFMFFSYLKIISQKLFKNEKNS</sequence>